<evidence type="ECO:0000256" key="1">
    <source>
        <dbReference type="SAM" id="SignalP"/>
    </source>
</evidence>
<proteinExistence type="predicted"/>
<name>A0A9D4ZGS8_ADICA</name>
<dbReference type="AlphaFoldDB" id="A0A9D4ZGS8"/>
<feature type="signal peptide" evidence="1">
    <location>
        <begin position="1"/>
        <end position="28"/>
    </location>
</feature>
<feature type="non-terminal residue" evidence="2">
    <location>
        <position position="237"/>
    </location>
</feature>
<sequence length="237" mass="26243">MGRSCKVVWNVCWVLLLLSLLSTWTCMGDGELIMSAANSTSCGPYVPCADLNISYPFWDSASCAASPDFVLSNCSSSSTRAHWNSLSATLEAANPGDPPPLAIITNCSRESPYTSQRRWTGDICLSWDASLLTMNFCASLLTSQSFSQFNIPGSVNLTGFAYDAFQFSVQNVYLFFNCTDVASVSQYVNSSNWPQYYWEEESEYCKSHRIICQNELATTSCLSLIAPGKELRLHHDM</sequence>
<protein>
    <submittedName>
        <fullName evidence="2">Uncharacterized protein</fullName>
    </submittedName>
</protein>
<feature type="chain" id="PRO_5039550896" evidence="1">
    <location>
        <begin position="29"/>
        <end position="237"/>
    </location>
</feature>
<gene>
    <name evidence="2" type="ORF">GOP47_0010850</name>
</gene>
<evidence type="ECO:0000313" key="2">
    <source>
        <dbReference type="EMBL" id="KAI5074889.1"/>
    </source>
</evidence>
<keyword evidence="3" id="KW-1185">Reference proteome</keyword>
<evidence type="ECO:0000313" key="3">
    <source>
        <dbReference type="Proteomes" id="UP000886520"/>
    </source>
</evidence>
<dbReference type="EMBL" id="JABFUD020000010">
    <property type="protein sequence ID" value="KAI5074889.1"/>
    <property type="molecule type" value="Genomic_DNA"/>
</dbReference>
<reference evidence="2" key="1">
    <citation type="submission" date="2021-01" db="EMBL/GenBank/DDBJ databases">
        <title>Adiantum capillus-veneris genome.</title>
        <authorList>
            <person name="Fang Y."/>
            <person name="Liao Q."/>
        </authorList>
    </citation>
    <scope>NUCLEOTIDE SEQUENCE</scope>
    <source>
        <strain evidence="2">H3</strain>
        <tissue evidence="2">Leaf</tissue>
    </source>
</reference>
<comment type="caution">
    <text evidence="2">The sequence shown here is derived from an EMBL/GenBank/DDBJ whole genome shotgun (WGS) entry which is preliminary data.</text>
</comment>
<organism evidence="2 3">
    <name type="scientific">Adiantum capillus-veneris</name>
    <name type="common">Maidenhair fern</name>
    <dbReference type="NCBI Taxonomy" id="13818"/>
    <lineage>
        <taxon>Eukaryota</taxon>
        <taxon>Viridiplantae</taxon>
        <taxon>Streptophyta</taxon>
        <taxon>Embryophyta</taxon>
        <taxon>Tracheophyta</taxon>
        <taxon>Polypodiopsida</taxon>
        <taxon>Polypodiidae</taxon>
        <taxon>Polypodiales</taxon>
        <taxon>Pteridineae</taxon>
        <taxon>Pteridaceae</taxon>
        <taxon>Vittarioideae</taxon>
        <taxon>Adiantum</taxon>
    </lineage>
</organism>
<dbReference type="Proteomes" id="UP000886520">
    <property type="component" value="Chromosome 10"/>
</dbReference>
<accession>A0A9D4ZGS8</accession>
<keyword evidence="1" id="KW-0732">Signal</keyword>